<feature type="domain" description="HD/PDEase" evidence="1">
    <location>
        <begin position="46"/>
        <end position="191"/>
    </location>
</feature>
<accession>A0AA95EXG3</accession>
<dbReference type="Proteomes" id="UP001178662">
    <property type="component" value="Chromosome"/>
</dbReference>
<dbReference type="InterPro" id="IPR045509">
    <property type="entry name" value="HD_assoc_2"/>
</dbReference>
<dbReference type="Gene3D" id="1.10.3210.10">
    <property type="entry name" value="Hypothetical protein af1432"/>
    <property type="match status" value="1"/>
</dbReference>
<gene>
    <name evidence="2" type="ORF">P0Y55_00300</name>
</gene>
<dbReference type="InterPro" id="IPR050135">
    <property type="entry name" value="dGTPase-like"/>
</dbReference>
<proteinExistence type="predicted"/>
<dbReference type="CDD" id="cd00077">
    <property type="entry name" value="HDc"/>
    <property type="match status" value="1"/>
</dbReference>
<dbReference type="InterPro" id="IPR006674">
    <property type="entry name" value="HD_domain"/>
</dbReference>
<reference evidence="2" key="1">
    <citation type="submission" date="2023-03" db="EMBL/GenBank/DDBJ databases">
        <title>Andean soil-derived lignocellulolytic bacterial consortium as a source of novel taxa and putative plastic-active enzymes.</title>
        <authorList>
            <person name="Diaz-Garcia L."/>
            <person name="Chuvochina M."/>
            <person name="Feuerriegel G."/>
            <person name="Bunk B."/>
            <person name="Sproer C."/>
            <person name="Streit W.R."/>
            <person name="Rodriguez L.M."/>
            <person name="Overmann J."/>
            <person name="Jimenez D.J."/>
        </authorList>
    </citation>
    <scope>NUCLEOTIDE SEQUENCE</scope>
    <source>
        <strain evidence="2">MAG 2441</strain>
    </source>
</reference>
<evidence type="ECO:0000259" key="1">
    <source>
        <dbReference type="SMART" id="SM00471"/>
    </source>
</evidence>
<dbReference type="EMBL" id="CP119317">
    <property type="protein sequence ID" value="WEK54557.1"/>
    <property type="molecule type" value="Genomic_DNA"/>
</dbReference>
<dbReference type="SUPFAM" id="SSF109604">
    <property type="entry name" value="HD-domain/PDEase-like"/>
    <property type="match status" value="1"/>
</dbReference>
<evidence type="ECO:0000313" key="3">
    <source>
        <dbReference type="Proteomes" id="UP001178662"/>
    </source>
</evidence>
<dbReference type="Pfam" id="PF01966">
    <property type="entry name" value="HD"/>
    <property type="match status" value="1"/>
</dbReference>
<organism evidence="2 3">
    <name type="scientific">Candidatus Cohnella colombiensis</name>
    <dbReference type="NCBI Taxonomy" id="3121368"/>
    <lineage>
        <taxon>Bacteria</taxon>
        <taxon>Bacillati</taxon>
        <taxon>Bacillota</taxon>
        <taxon>Bacilli</taxon>
        <taxon>Bacillales</taxon>
        <taxon>Paenibacillaceae</taxon>
        <taxon>Cohnella</taxon>
    </lineage>
</organism>
<evidence type="ECO:0000313" key="2">
    <source>
        <dbReference type="EMBL" id="WEK54557.1"/>
    </source>
</evidence>
<dbReference type="GO" id="GO:0006203">
    <property type="term" value="P:dGTP catabolic process"/>
    <property type="evidence" value="ECO:0007669"/>
    <property type="project" value="TreeGrafter"/>
</dbReference>
<dbReference type="SMART" id="SM00471">
    <property type="entry name" value="HDc"/>
    <property type="match status" value="1"/>
</dbReference>
<sequence>MPEIRDPIHGFISLSSDEMSIINTRPFQRLRRIRQLATTYLVYPSAEHTRFPHSIGVMHVSNQMFNKLIEKRSQVLEWSPDEVNRYRQMLRLASLLHDVAHAPFSHAGDNLYDDSVKGHEGMAGKIITETEISPIVQRIGDQHGFGVEEIAAMITGDSYKKEIRMLTNIFASELDSDKMDYLLRDSLYTGVKYGNFDLERIMNVISLFPKEGAWHLGFEYDGVEAVEGLILARYFMFSQVYLHRTRRVYDRILHHLLKDILQSTYGNDRLPVDVEEYLKLDDYSVIEKAKTIKSVWADRFLNRVHLKCVWETEAVGSKESRAQQRKYDSIIKAELEMKYKPEEVIVDQYQKAPVKFEIDEIPTINIISKDSNIITHSFKEKAPIVAKLEDPIYIFRVYTDASIAQQVLGHIQMRYEILKGGK</sequence>
<dbReference type="GO" id="GO:0008832">
    <property type="term" value="F:dGTPase activity"/>
    <property type="evidence" value="ECO:0007669"/>
    <property type="project" value="TreeGrafter"/>
</dbReference>
<keyword evidence="3" id="KW-1185">Reference proteome</keyword>
<protein>
    <submittedName>
        <fullName evidence="2">HD domain-containing protein</fullName>
    </submittedName>
</protein>
<dbReference type="AlphaFoldDB" id="A0AA95EXG3"/>
<dbReference type="Pfam" id="PF19276">
    <property type="entry name" value="HD_assoc_2"/>
    <property type="match status" value="1"/>
</dbReference>
<dbReference type="PANTHER" id="PTHR11373:SF4">
    <property type="entry name" value="DEOXYNUCLEOSIDE TRIPHOSPHATE TRIPHOSPHOHYDROLASE SAMHD1"/>
    <property type="match status" value="1"/>
</dbReference>
<dbReference type="PANTHER" id="PTHR11373">
    <property type="entry name" value="DEOXYNUCLEOSIDE TRIPHOSPHATE TRIPHOSPHOHYDROLASE"/>
    <property type="match status" value="1"/>
</dbReference>
<name>A0AA95EXG3_9BACL</name>
<dbReference type="InterPro" id="IPR003607">
    <property type="entry name" value="HD/PDEase_dom"/>
</dbReference>